<organism evidence="1 2">
    <name type="scientific">Pseudomonas maioricensis</name>
    <dbReference type="NCBI Taxonomy" id="1766623"/>
    <lineage>
        <taxon>Bacteria</taxon>
        <taxon>Pseudomonadati</taxon>
        <taxon>Pseudomonadota</taxon>
        <taxon>Gammaproteobacteria</taxon>
        <taxon>Pseudomonadales</taxon>
        <taxon>Pseudomonadaceae</taxon>
        <taxon>Pseudomonas</taxon>
    </lineage>
</organism>
<comment type="caution">
    <text evidence="1">The sequence shown here is derived from an EMBL/GenBank/DDBJ whole genome shotgun (WGS) entry which is preliminary data.</text>
</comment>
<dbReference type="EMBL" id="LOHG01000002">
    <property type="protein sequence ID" value="MCI8208588.1"/>
    <property type="molecule type" value="Genomic_DNA"/>
</dbReference>
<proteinExistence type="predicted"/>
<dbReference type="Proteomes" id="UP001320513">
    <property type="component" value="Unassembled WGS sequence"/>
</dbReference>
<reference evidence="1 2" key="1">
    <citation type="submission" date="2015-12" db="EMBL/GenBank/DDBJ databases">
        <title>Phylogenomics in the description of a new species in the Pseudomonas syringae group.</title>
        <authorList>
            <person name="Busquets A."/>
            <person name="Gomila M."/>
            <person name="Beiki F."/>
            <person name="Rahimian H."/>
            <person name="Mulet M."/>
            <person name="Sanchez D."/>
            <person name="Garcia-Valdes E."/>
            <person name="Lalucat J."/>
        </authorList>
    </citation>
    <scope>NUCLEOTIDE SEQUENCE [LARGE SCALE GENOMIC DNA]</scope>
    <source>
        <strain evidence="1 2">S25</strain>
    </source>
</reference>
<evidence type="ECO:0000313" key="1">
    <source>
        <dbReference type="EMBL" id="MCI8208588.1"/>
    </source>
</evidence>
<dbReference type="RefSeq" id="WP_243244479.1">
    <property type="nucleotide sequence ID" value="NZ_LOHG01000002.1"/>
</dbReference>
<sequence length="313" mass="34832">MTERWVSLETFTVVSVAGGGRLFWNGLQAVKLRVAIKAVDINNNPVVLTEKELRSIKLVNHHGGAAIHYREPLPGLPRPVSSQHGWDWSRVNPYGYDYVPTSSQQLAYEAPSVKSRNTHYVDLYVRTVRQVPLTVSLTVERDDGTQFDSRGHSEGNMMITPLRPTTYPVDRYKFEVVHTMELGQWGRLDYIPLVLNDNGVNIEFRSISVSPIGVGYHAGSATVTRVGMVSGYMGPGINSIIYPFPQPPGAPSSVTGITPVRGQPAIVTFRDRWLSPGKVKNATITAIDMYGNSHTLRFRIVSPERVDGRLELY</sequence>
<gene>
    <name evidence="1" type="ORF">AUC61_03475</name>
</gene>
<name>A0ABS9ZDP9_9PSED</name>
<evidence type="ECO:0000313" key="2">
    <source>
        <dbReference type="Proteomes" id="UP001320513"/>
    </source>
</evidence>
<protein>
    <submittedName>
        <fullName evidence="1">Uncharacterized protein</fullName>
    </submittedName>
</protein>
<keyword evidence="2" id="KW-1185">Reference proteome</keyword>
<accession>A0ABS9ZDP9</accession>